<dbReference type="Pfam" id="PF11187">
    <property type="entry name" value="Mbeg1-like"/>
    <property type="match status" value="1"/>
</dbReference>
<accession>A0ABX0FBK4</accession>
<dbReference type="Gene3D" id="3.40.50.1820">
    <property type="entry name" value="alpha/beta hydrolase"/>
    <property type="match status" value="1"/>
</dbReference>
<comment type="caution">
    <text evidence="1">The sequence shown here is derived from an EMBL/GenBank/DDBJ whole genome shotgun (WGS) entry which is preliminary data.</text>
</comment>
<dbReference type="InterPro" id="IPR011047">
    <property type="entry name" value="Quinoprotein_ADH-like_sf"/>
</dbReference>
<evidence type="ECO:0000313" key="1">
    <source>
        <dbReference type="EMBL" id="NGZ77653.1"/>
    </source>
</evidence>
<name>A0ABX0FBK4_9BACL</name>
<dbReference type="SUPFAM" id="SSF50998">
    <property type="entry name" value="Quinoprotein alcohol dehydrogenase-like"/>
    <property type="match status" value="1"/>
</dbReference>
<dbReference type="SUPFAM" id="SSF53474">
    <property type="entry name" value="alpha/beta-Hydrolases"/>
    <property type="match status" value="1"/>
</dbReference>
<dbReference type="Gene3D" id="2.130.10.10">
    <property type="entry name" value="YVTN repeat-like/Quinoprotein amine dehydrogenase"/>
    <property type="match status" value="1"/>
</dbReference>
<sequence>MGDMITYLKWRGDLSLKERPFNEVDNLILSSISYFDWEGILPDPTEKRSVTVQEAWEALHEKEAAPTLERFRRLNIIDEALLQAMADSERFKNVKLSCFVERMDEIEVTQFAALMAELDDDTCYIAYRGTDNSILGWREDFSLSFQTVSAQLHALEYLESVVRPGRSYRVGGHSKGGNLAMYAAMMCSESANDRIIEVYNNDGPGFCQDLPCAAHYDRIKHKLIRLVPEFSVIGMLFASQDSDLRIVGSRAEGLKQHLPLTWEVERSAFVSKPDLTKRCKFSFGFPVEKSFIVKDDQVYGAVGFNPRAMANGSKFYKLDSAGKQRWEVVLDGFVYMHGFVNDKLLVYNQDAAYAIDKNGKVAWKKEIPKNGASEYKSIKNLYNGGFILATSSGRHNFAEITDWNMKTKIRYTLPEKNFLRGVQPFGKDLYVVQIQQSDNKQLLVAIDQKGQTKWKRSIDSSTNRLYVLDGKLMYANNAGFFALNAKGETLHHSPLDPLDPLPGSYSYVLEADKDRIYVHSLTLAHPLSNYMYVYDRKTLTLSESFGNPTKRIQDPDYEDSETGTYYDALFYDKDQLYVLIFNNLKKLKVVKE</sequence>
<dbReference type="InterPro" id="IPR015943">
    <property type="entry name" value="WD40/YVTN_repeat-like_dom_sf"/>
</dbReference>
<dbReference type="InterPro" id="IPR024499">
    <property type="entry name" value="Mbeg1-like"/>
</dbReference>
<keyword evidence="2" id="KW-1185">Reference proteome</keyword>
<organism evidence="1 2">
    <name type="scientific">Saccharibacillus alkalitolerans</name>
    <dbReference type="NCBI Taxonomy" id="2705290"/>
    <lineage>
        <taxon>Bacteria</taxon>
        <taxon>Bacillati</taxon>
        <taxon>Bacillota</taxon>
        <taxon>Bacilli</taxon>
        <taxon>Bacillales</taxon>
        <taxon>Paenibacillaceae</taxon>
        <taxon>Saccharibacillus</taxon>
    </lineage>
</organism>
<protein>
    <submittedName>
        <fullName evidence="1">DUF2974 domain-containing protein</fullName>
    </submittedName>
</protein>
<dbReference type="InterPro" id="IPR029058">
    <property type="entry name" value="AB_hydrolase_fold"/>
</dbReference>
<reference evidence="1 2" key="1">
    <citation type="submission" date="2020-01" db="EMBL/GenBank/DDBJ databases">
        <title>Polyphasic characterisation and genomic insights into a novel alkali tolerant bacterium VR-M41.</title>
        <authorList>
            <person name="Vemuluri V.R."/>
        </authorList>
    </citation>
    <scope>NUCLEOTIDE SEQUENCE [LARGE SCALE GENOMIC DNA]</scope>
    <source>
        <strain evidence="1 2">VR-M41</strain>
    </source>
</reference>
<gene>
    <name evidence="1" type="ORF">GYN08_20375</name>
</gene>
<dbReference type="RefSeq" id="WP_166278463.1">
    <property type="nucleotide sequence ID" value="NZ_JAAFGS010000010.1"/>
</dbReference>
<dbReference type="EMBL" id="JAAFGS010000010">
    <property type="protein sequence ID" value="NGZ77653.1"/>
    <property type="molecule type" value="Genomic_DNA"/>
</dbReference>
<evidence type="ECO:0000313" key="2">
    <source>
        <dbReference type="Proteomes" id="UP000800303"/>
    </source>
</evidence>
<proteinExistence type="predicted"/>
<dbReference type="Proteomes" id="UP000800303">
    <property type="component" value="Unassembled WGS sequence"/>
</dbReference>